<dbReference type="SUPFAM" id="SSF50993">
    <property type="entry name" value="Peptidase/esterase 'gauge' domain"/>
    <property type="match status" value="1"/>
</dbReference>
<dbReference type="PANTHER" id="PTHR11757">
    <property type="entry name" value="PROTEASE FAMILY S9A OLIGOPEPTIDASE"/>
    <property type="match status" value="1"/>
</dbReference>
<evidence type="ECO:0000256" key="3">
    <source>
        <dbReference type="ARBA" id="ARBA00022801"/>
    </source>
</evidence>
<dbReference type="SUPFAM" id="SSF53474">
    <property type="entry name" value="alpha/beta-Hydrolases"/>
    <property type="match status" value="1"/>
</dbReference>
<evidence type="ECO:0000259" key="6">
    <source>
        <dbReference type="Pfam" id="PF00326"/>
    </source>
</evidence>
<dbReference type="GO" id="GO:0006508">
    <property type="term" value="P:proteolysis"/>
    <property type="evidence" value="ECO:0007669"/>
    <property type="project" value="UniProtKB-KW"/>
</dbReference>
<dbReference type="STRING" id="1141662.OOA_04572"/>
<dbReference type="InterPro" id="IPR001375">
    <property type="entry name" value="Peptidase_S9_cat"/>
</dbReference>
<accession>K8WUK6</accession>
<dbReference type="PRINTS" id="PR00862">
    <property type="entry name" value="PROLIGOPTASE"/>
</dbReference>
<feature type="domain" description="Peptidase S9 prolyl oligopeptidase catalytic" evidence="6">
    <location>
        <begin position="494"/>
        <end position="706"/>
    </location>
</feature>
<evidence type="ECO:0000256" key="1">
    <source>
        <dbReference type="ARBA" id="ARBA00005228"/>
    </source>
</evidence>
<protein>
    <submittedName>
        <fullName evidence="8">Protease II</fullName>
    </submittedName>
</protein>
<keyword evidence="5" id="KW-0732">Signal</keyword>
<dbReference type="FunFam" id="3.40.50.1820:FF:000005">
    <property type="entry name" value="Prolyl endopeptidase"/>
    <property type="match status" value="1"/>
</dbReference>
<name>K8WUK6_9GAMM</name>
<evidence type="ECO:0000256" key="5">
    <source>
        <dbReference type="SAM" id="SignalP"/>
    </source>
</evidence>
<dbReference type="Pfam" id="PF00326">
    <property type="entry name" value="Peptidase_S9"/>
    <property type="match status" value="1"/>
</dbReference>
<dbReference type="Gene3D" id="3.40.50.1820">
    <property type="entry name" value="alpha/beta hydrolase"/>
    <property type="match status" value="1"/>
</dbReference>
<dbReference type="PATRIC" id="fig|1141662.3.peg.928"/>
<dbReference type="Pfam" id="PF02897">
    <property type="entry name" value="Peptidase_S9_N"/>
    <property type="match status" value="1"/>
</dbReference>
<dbReference type="InterPro" id="IPR002471">
    <property type="entry name" value="Pept_S9_AS"/>
</dbReference>
<dbReference type="OrthoDB" id="9801421at2"/>
<comment type="caution">
    <text evidence="8">The sequence shown here is derived from an EMBL/GenBank/DDBJ whole genome shotgun (WGS) entry which is preliminary data.</text>
</comment>
<dbReference type="PANTHER" id="PTHR11757:SF19">
    <property type="entry name" value="PROLYL ENDOPEPTIDASE-LIKE"/>
    <property type="match status" value="1"/>
</dbReference>
<evidence type="ECO:0000313" key="8">
    <source>
        <dbReference type="EMBL" id="EKT63621.1"/>
    </source>
</evidence>
<evidence type="ECO:0000259" key="7">
    <source>
        <dbReference type="Pfam" id="PF02897"/>
    </source>
</evidence>
<reference evidence="8 9" key="1">
    <citation type="journal article" date="2012" name="BMC Genomics">
        <title>Comparative genomics of bacteria in the genus Providencia isolated from wild Drosophila melanogaster.</title>
        <authorList>
            <person name="Galac M.R."/>
            <person name="Lazzaro B.P."/>
        </authorList>
    </citation>
    <scope>NUCLEOTIDE SEQUENCE [LARGE SCALE GENOMIC DNA]</scope>
    <source>
        <strain evidence="8 9">DSM 19968</strain>
    </source>
</reference>
<feature type="chain" id="PRO_5003921566" evidence="5">
    <location>
        <begin position="33"/>
        <end position="721"/>
    </location>
</feature>
<dbReference type="RefSeq" id="WP_008910952.1">
    <property type="nucleotide sequence ID" value="NZ_KB233222.1"/>
</dbReference>
<keyword evidence="2 8" id="KW-0645">Protease</keyword>
<dbReference type="Gene3D" id="2.130.10.120">
    <property type="entry name" value="Prolyl oligopeptidase, N-terminal domain"/>
    <property type="match status" value="1"/>
</dbReference>
<evidence type="ECO:0000256" key="4">
    <source>
        <dbReference type="ARBA" id="ARBA00022825"/>
    </source>
</evidence>
<dbReference type="PROSITE" id="PS00708">
    <property type="entry name" value="PRO_ENDOPEP_SER"/>
    <property type="match status" value="1"/>
</dbReference>
<dbReference type="InterPro" id="IPR029058">
    <property type="entry name" value="AB_hydrolase_fold"/>
</dbReference>
<dbReference type="HOGENOM" id="CLU_011290_0_1_6"/>
<dbReference type="InterPro" id="IPR051543">
    <property type="entry name" value="Serine_Peptidase_S9A"/>
</dbReference>
<proteinExistence type="inferred from homology"/>
<feature type="domain" description="Peptidase S9A N-terminal" evidence="7">
    <location>
        <begin position="41"/>
        <end position="437"/>
    </location>
</feature>
<comment type="similarity">
    <text evidence="1">Belongs to the peptidase S9A family.</text>
</comment>
<feature type="signal peptide" evidence="5">
    <location>
        <begin position="1"/>
        <end position="32"/>
    </location>
</feature>
<keyword evidence="9" id="KW-1185">Reference proteome</keyword>
<evidence type="ECO:0000313" key="9">
    <source>
        <dbReference type="Proteomes" id="UP000009336"/>
    </source>
</evidence>
<dbReference type="AlphaFoldDB" id="K8WUK6"/>
<evidence type="ECO:0000256" key="2">
    <source>
        <dbReference type="ARBA" id="ARBA00022670"/>
    </source>
</evidence>
<keyword evidence="3" id="KW-0378">Hydrolase</keyword>
<dbReference type="eggNOG" id="COG1770">
    <property type="taxonomic scope" value="Bacteria"/>
</dbReference>
<dbReference type="EMBL" id="AKKL01000014">
    <property type="protein sequence ID" value="EKT63621.1"/>
    <property type="molecule type" value="Genomic_DNA"/>
</dbReference>
<dbReference type="InterPro" id="IPR002470">
    <property type="entry name" value="Peptidase_S9A"/>
</dbReference>
<organism evidence="8 9">
    <name type="scientific">Providencia burhodogranariea DSM 19968</name>
    <dbReference type="NCBI Taxonomy" id="1141662"/>
    <lineage>
        <taxon>Bacteria</taxon>
        <taxon>Pseudomonadati</taxon>
        <taxon>Pseudomonadota</taxon>
        <taxon>Gammaproteobacteria</taxon>
        <taxon>Enterobacterales</taxon>
        <taxon>Morganellaceae</taxon>
        <taxon>Providencia</taxon>
    </lineage>
</organism>
<sequence length="721" mass="83079">MSERLNMLPVSTRLAKFCLIALLGLNISHSLAEEQMSAPKAKKQPYKMSMHGDVRIDNYYWLRDDKRKSPEVIDYIEKENKYSQQKLMLGEPLKKQIYDELLSRMKQDDQSVPYNYNGYTYRSRVESGKNYPIYERRPIKSEGEWQRLVDGNQRAEGVEFYRLAAMTVSPDNKTIAIAEDREGRNNFAVSFRQLDSDQWQNDQLLNTSGNIVWANDSNTLFYVNKDLQTLLPYQVFRHQVGTQQQQDAMVYEEKDDTFYVSISKSTSKDYILVGITSTETSEYRLIDANKPNEAVTIFQPRKTGVEYYPDHFRGQFYVRSNHENPLFGLYLTASSRDDWKTLIAPRDDVDLEGFDLFSQWLVLEERQNGLVNIRQINWQTKAENYVSFDDPAYMAWVDNNPDPDTDKLRYGYSSMTTPSSVYEINMLTQERQLLKQQEVKDFDKSKYQSQRVWITAQDGVKIPVSLVYRKDLFKDGQNPLLVYGYGAYGYSIDPSFSSSRLSLLDRGFVYAIAHIRGGGELGKKWYLQGKTVNKMNSFTDFIDATKALISQGYGEPGHIYAMGGSAGGLLMGAVVNMAPELYEGVVASVPFVDVVTTMLDPSIPLTTGEYDEWGNPEDKEAYWRIKAYSPYDNVKKQQYPHMLVTTGLHDSQVQYWEPAKWVAKLRDYKQGDSLLLLETNMNAGHGGKSGRYNALNDIALDYSFILMLEDKHKYLPQLKKY</sequence>
<dbReference type="GO" id="GO:0004252">
    <property type="term" value="F:serine-type endopeptidase activity"/>
    <property type="evidence" value="ECO:0007669"/>
    <property type="project" value="InterPro"/>
</dbReference>
<keyword evidence="4" id="KW-0720">Serine protease</keyword>
<dbReference type="InterPro" id="IPR023302">
    <property type="entry name" value="Pept_S9A_N"/>
</dbReference>
<dbReference type="Proteomes" id="UP000009336">
    <property type="component" value="Unassembled WGS sequence"/>
</dbReference>
<gene>
    <name evidence="8" type="ORF">OOA_04572</name>
</gene>